<gene>
    <name evidence="13" type="primary">lpxK</name>
    <name evidence="14" type="ORF">WH96_02125</name>
</gene>
<organism evidence="14 15">
    <name type="scientific">Kiloniella spongiae</name>
    <dbReference type="NCBI Taxonomy" id="1489064"/>
    <lineage>
        <taxon>Bacteria</taxon>
        <taxon>Pseudomonadati</taxon>
        <taxon>Pseudomonadota</taxon>
        <taxon>Alphaproteobacteria</taxon>
        <taxon>Rhodospirillales</taxon>
        <taxon>Kiloniellaceae</taxon>
        <taxon>Kiloniella</taxon>
    </lineage>
</organism>
<evidence type="ECO:0000256" key="8">
    <source>
        <dbReference type="ARBA" id="ARBA00022741"/>
    </source>
</evidence>
<dbReference type="STRING" id="1489064.WH96_02125"/>
<comment type="function">
    <text evidence="1 13">Transfers the gamma-phosphate of ATP to the 4'-position of a tetraacyldisaccharide 1-phosphate intermediate (termed DS-1-P) to form tetraacyldisaccharide 1,4'-bis-phosphate (lipid IVA).</text>
</comment>
<dbReference type="Proteomes" id="UP000035444">
    <property type="component" value="Unassembled WGS sequence"/>
</dbReference>
<comment type="similarity">
    <text evidence="13">Belongs to the LpxK family.</text>
</comment>
<dbReference type="GO" id="GO:0005524">
    <property type="term" value="F:ATP binding"/>
    <property type="evidence" value="ECO:0007669"/>
    <property type="project" value="UniProtKB-UniRule"/>
</dbReference>
<evidence type="ECO:0000256" key="9">
    <source>
        <dbReference type="ARBA" id="ARBA00022777"/>
    </source>
</evidence>
<keyword evidence="9 13" id="KW-0418">Kinase</keyword>
<evidence type="ECO:0000256" key="2">
    <source>
        <dbReference type="ARBA" id="ARBA00004870"/>
    </source>
</evidence>
<dbReference type="AlphaFoldDB" id="A0A0H2MNG5"/>
<proteinExistence type="inferred from homology"/>
<dbReference type="NCBIfam" id="TIGR00682">
    <property type="entry name" value="lpxK"/>
    <property type="match status" value="1"/>
</dbReference>
<dbReference type="PATRIC" id="fig|1489064.4.peg.1351"/>
<protein>
    <recommendedName>
        <fullName evidence="4 13">Tetraacyldisaccharide 4'-kinase</fullName>
        <ecNumber evidence="3 13">2.7.1.130</ecNumber>
    </recommendedName>
    <alternativeName>
        <fullName evidence="12 13">Lipid A 4'-kinase</fullName>
    </alternativeName>
</protein>
<dbReference type="HAMAP" id="MF_00409">
    <property type="entry name" value="LpxK"/>
    <property type="match status" value="1"/>
</dbReference>
<name>A0A0H2MNG5_9PROT</name>
<evidence type="ECO:0000256" key="1">
    <source>
        <dbReference type="ARBA" id="ARBA00002274"/>
    </source>
</evidence>
<dbReference type="GO" id="GO:0009244">
    <property type="term" value="P:lipopolysaccharide core region biosynthetic process"/>
    <property type="evidence" value="ECO:0007669"/>
    <property type="project" value="TreeGrafter"/>
</dbReference>
<comment type="caution">
    <text evidence="14">The sequence shown here is derived from an EMBL/GenBank/DDBJ whole genome shotgun (WGS) entry which is preliminary data.</text>
</comment>
<keyword evidence="5 13" id="KW-0444">Lipid biosynthesis</keyword>
<evidence type="ECO:0000256" key="6">
    <source>
        <dbReference type="ARBA" id="ARBA00022556"/>
    </source>
</evidence>
<dbReference type="PANTHER" id="PTHR42724">
    <property type="entry name" value="TETRAACYLDISACCHARIDE 4'-KINASE"/>
    <property type="match status" value="1"/>
</dbReference>
<dbReference type="SUPFAM" id="SSF52540">
    <property type="entry name" value="P-loop containing nucleoside triphosphate hydrolases"/>
    <property type="match status" value="1"/>
</dbReference>
<evidence type="ECO:0000256" key="13">
    <source>
        <dbReference type="HAMAP-Rule" id="MF_00409"/>
    </source>
</evidence>
<dbReference type="InterPro" id="IPR003758">
    <property type="entry name" value="LpxK"/>
</dbReference>
<feature type="binding site" evidence="13">
    <location>
        <begin position="51"/>
        <end position="58"/>
    </location>
    <ligand>
        <name>ATP</name>
        <dbReference type="ChEBI" id="CHEBI:30616"/>
    </ligand>
</feature>
<evidence type="ECO:0000256" key="5">
    <source>
        <dbReference type="ARBA" id="ARBA00022516"/>
    </source>
</evidence>
<evidence type="ECO:0000256" key="3">
    <source>
        <dbReference type="ARBA" id="ARBA00012071"/>
    </source>
</evidence>
<sequence>MRTPEFWRHRGLISTLLLPLSGFYYLGSILRQKLTSPTRVDVPVICIGNLTAGGSGKTPITLSLASSLQKMGKNPHIVSRGYGGEQEGPLRVSPSLHSARDVGDEPLMMALANSQSTPVWISKNRVNGAKAAIKDGADIILLDDGFQNPTLQKDVSILVVDNKIGFSNERLIPSGPLRESIHNGLKRADAVFVIKQPDEAINPELAAIFATKAVTSVTIKPADETNQSELKSKKIFAFAGIGYPHKFYNTLENLSAQICGSKDFPDHYQYTEDDLEKVLYMAQKAEADAIFTTEKDFVKIPEAYKDKISYLPIHAVWDNSEFINTLLSKLTGTT</sequence>
<dbReference type="Pfam" id="PF02606">
    <property type="entry name" value="LpxK"/>
    <property type="match status" value="1"/>
</dbReference>
<dbReference type="GO" id="GO:0009029">
    <property type="term" value="F:lipid-A 4'-kinase activity"/>
    <property type="evidence" value="ECO:0007669"/>
    <property type="project" value="UniProtKB-UniRule"/>
</dbReference>
<keyword evidence="7 13" id="KW-0808">Transferase</keyword>
<dbReference type="GO" id="GO:0009245">
    <property type="term" value="P:lipid A biosynthetic process"/>
    <property type="evidence" value="ECO:0007669"/>
    <property type="project" value="UniProtKB-UniRule"/>
</dbReference>
<evidence type="ECO:0000313" key="14">
    <source>
        <dbReference type="EMBL" id="KLN62332.1"/>
    </source>
</evidence>
<dbReference type="EMBL" id="LAQL01000002">
    <property type="protein sequence ID" value="KLN62332.1"/>
    <property type="molecule type" value="Genomic_DNA"/>
</dbReference>
<evidence type="ECO:0000256" key="12">
    <source>
        <dbReference type="ARBA" id="ARBA00029757"/>
    </source>
</evidence>
<dbReference type="GO" id="GO:0005886">
    <property type="term" value="C:plasma membrane"/>
    <property type="evidence" value="ECO:0007669"/>
    <property type="project" value="TreeGrafter"/>
</dbReference>
<dbReference type="InterPro" id="IPR027417">
    <property type="entry name" value="P-loop_NTPase"/>
</dbReference>
<keyword evidence="10 13" id="KW-0067">ATP-binding</keyword>
<dbReference type="UniPathway" id="UPA00359">
    <property type="reaction ID" value="UER00482"/>
</dbReference>
<keyword evidence="8 13" id="KW-0547">Nucleotide-binding</keyword>
<evidence type="ECO:0000256" key="4">
    <source>
        <dbReference type="ARBA" id="ARBA00016436"/>
    </source>
</evidence>
<keyword evidence="6 13" id="KW-0441">Lipid A biosynthesis</keyword>
<accession>A0A0H2MNG5</accession>
<evidence type="ECO:0000313" key="15">
    <source>
        <dbReference type="Proteomes" id="UP000035444"/>
    </source>
</evidence>
<dbReference type="RefSeq" id="WP_047762455.1">
    <property type="nucleotide sequence ID" value="NZ_LAQL01000002.1"/>
</dbReference>
<keyword evidence="15" id="KW-1185">Reference proteome</keyword>
<dbReference type="OrthoDB" id="9766423at2"/>
<evidence type="ECO:0000256" key="7">
    <source>
        <dbReference type="ARBA" id="ARBA00022679"/>
    </source>
</evidence>
<comment type="pathway">
    <text evidence="2 13">Glycolipid biosynthesis; lipid IV(A) biosynthesis; lipid IV(A) from (3R)-3-hydroxytetradecanoyl-[acyl-carrier-protein] and UDP-N-acetyl-alpha-D-glucosamine: step 6/6.</text>
</comment>
<evidence type="ECO:0000256" key="10">
    <source>
        <dbReference type="ARBA" id="ARBA00022840"/>
    </source>
</evidence>
<dbReference type="PANTHER" id="PTHR42724:SF1">
    <property type="entry name" value="TETRAACYLDISACCHARIDE 4'-KINASE, MITOCHONDRIAL-RELATED"/>
    <property type="match status" value="1"/>
</dbReference>
<dbReference type="EC" id="2.7.1.130" evidence="3 13"/>
<reference evidence="14 15" key="1">
    <citation type="submission" date="2015-03" db="EMBL/GenBank/DDBJ databases">
        <title>Genome Sequence of Kiloniella spongiae MEBiC09566, isolated from a marine sponge.</title>
        <authorList>
            <person name="Shao Z."/>
            <person name="Wang L."/>
            <person name="Li X."/>
        </authorList>
    </citation>
    <scope>NUCLEOTIDE SEQUENCE [LARGE SCALE GENOMIC DNA]</scope>
    <source>
        <strain evidence="14 15">MEBiC09566</strain>
    </source>
</reference>
<keyword evidence="11 13" id="KW-0443">Lipid metabolism</keyword>
<comment type="catalytic activity">
    <reaction evidence="13">
        <text>a lipid A disaccharide + ATP = a lipid IVA + ADP + H(+)</text>
        <dbReference type="Rhea" id="RHEA:67840"/>
        <dbReference type="ChEBI" id="CHEBI:15378"/>
        <dbReference type="ChEBI" id="CHEBI:30616"/>
        <dbReference type="ChEBI" id="CHEBI:176343"/>
        <dbReference type="ChEBI" id="CHEBI:176425"/>
        <dbReference type="ChEBI" id="CHEBI:456216"/>
        <dbReference type="EC" id="2.7.1.130"/>
    </reaction>
</comment>
<evidence type="ECO:0000256" key="11">
    <source>
        <dbReference type="ARBA" id="ARBA00023098"/>
    </source>
</evidence>